<proteinExistence type="predicted"/>
<dbReference type="GeneID" id="95987266"/>
<feature type="compositionally biased region" description="Basic residues" evidence="1">
    <location>
        <begin position="238"/>
        <end position="247"/>
    </location>
</feature>
<dbReference type="Proteomes" id="UP001565368">
    <property type="component" value="Unassembled WGS sequence"/>
</dbReference>
<name>A0ABR3PWG9_9TREE</name>
<sequence length="795" mass="86488">MKRFRQASEEQARVQSAMRQSNPKRFKGHSSRRSRDYMGYSLDDEAVAAATVTQPGPSAAANTSSFAAAAGPSHSPAPPKKPRGPYGIEATAAAAARRQQLDPSIGSAAVGWRDEVNQGRSHVHPASSFNKGSGKSKDTAILISSSDSEENALSGDSRQHSGPVIVKPVPRYPNVKVERRGHEPSPSHRPNAEPLFLPRPPSSSVDSSPQDRSSPPRRHATPAHIPSPPPLAFPAASQRRKYGRRRSPTPASDGDQADAALEFGELGADFWNEFDELFGEDVSPTPPEKSNSERAREDSTNTKRESMDEAASARLHPNGILASPSFGTQPIASSSSASALFTSPYGAPSSTASATPTLPTITSPAEAPELANPSQATTSSISASTVPSPTSDPEGYLAHVLMAITTDFPDLARSMLMSLVPMVVGSPHGLTHSRLSELFQELFDPPRPFVLHDDAAHVLLETVADRQYYLPPHSLFKTEPMKRIAAYLVRRRIHSADTVELQSMSPGIKPRRFATAVDAITTSTLYIDEERPNWPWKPIDPGDKRSCHCLFPSATVVVVRQLAMDHLFDYPEDLAGLASVVRPKEVCFDFNLAAKYEEPEGAIEHAIAAIVRYAEPELKYINFHSADTIIPNAGLGLHYWLYCSPSSLSYTPKVLATGPDGRKVNPPDAWVKRWTRAALADLGRFGRDKDDHKKTRRSTYEVVYRKPTGSTEDVLAALPWKVKRYMTAGIRKRYPQTRGPGAGDGDLDAGRNAILATDTSKILSVKSYGRFTSIECPGCSQMLNRGEKKDKKVKA</sequence>
<evidence type="ECO:0000256" key="1">
    <source>
        <dbReference type="SAM" id="MobiDB-lite"/>
    </source>
</evidence>
<feature type="region of interest" description="Disordered" evidence="1">
    <location>
        <begin position="344"/>
        <end position="390"/>
    </location>
</feature>
<feature type="compositionally biased region" description="Basic and acidic residues" evidence="1">
    <location>
        <begin position="176"/>
        <end position="186"/>
    </location>
</feature>
<dbReference type="EMBL" id="JBBXJM010000005">
    <property type="protein sequence ID" value="KAL1406814.1"/>
    <property type="molecule type" value="Genomic_DNA"/>
</dbReference>
<reference evidence="2 3" key="1">
    <citation type="submission" date="2023-08" db="EMBL/GenBank/DDBJ databases">
        <title>Annotated Genome Sequence of Vanrija albida AlHP1.</title>
        <authorList>
            <person name="Herzog R."/>
        </authorList>
    </citation>
    <scope>NUCLEOTIDE SEQUENCE [LARGE SCALE GENOMIC DNA]</scope>
    <source>
        <strain evidence="2 3">AlHP1</strain>
    </source>
</reference>
<dbReference type="RefSeq" id="XP_069206758.1">
    <property type="nucleotide sequence ID" value="XM_069354687.1"/>
</dbReference>
<accession>A0ABR3PWG9</accession>
<feature type="compositionally biased region" description="Basic residues" evidence="1">
    <location>
        <begin position="22"/>
        <end position="32"/>
    </location>
</feature>
<feature type="region of interest" description="Disordered" evidence="1">
    <location>
        <begin position="1"/>
        <end position="39"/>
    </location>
</feature>
<feature type="compositionally biased region" description="Low complexity" evidence="1">
    <location>
        <begin position="344"/>
        <end position="365"/>
    </location>
</feature>
<feature type="compositionally biased region" description="Low complexity" evidence="1">
    <location>
        <begin position="202"/>
        <end position="213"/>
    </location>
</feature>
<gene>
    <name evidence="2" type="ORF">Q8F55_006223</name>
</gene>
<feature type="compositionally biased region" description="Low complexity" evidence="1">
    <location>
        <begin position="58"/>
        <end position="74"/>
    </location>
</feature>
<comment type="caution">
    <text evidence="2">The sequence shown here is derived from an EMBL/GenBank/DDBJ whole genome shotgun (WGS) entry which is preliminary data.</text>
</comment>
<evidence type="ECO:0000313" key="3">
    <source>
        <dbReference type="Proteomes" id="UP001565368"/>
    </source>
</evidence>
<feature type="region of interest" description="Disordered" evidence="1">
    <location>
        <begin position="51"/>
        <end position="262"/>
    </location>
</feature>
<protein>
    <submittedName>
        <fullName evidence="2">Uncharacterized protein</fullName>
    </submittedName>
</protein>
<feature type="compositionally biased region" description="Basic and acidic residues" evidence="1">
    <location>
        <begin position="1"/>
        <end position="12"/>
    </location>
</feature>
<feature type="compositionally biased region" description="Basic and acidic residues" evidence="1">
    <location>
        <begin position="290"/>
        <end position="307"/>
    </location>
</feature>
<keyword evidence="3" id="KW-1185">Reference proteome</keyword>
<feature type="compositionally biased region" description="Low complexity" evidence="1">
    <location>
        <begin position="373"/>
        <end position="390"/>
    </location>
</feature>
<evidence type="ECO:0000313" key="2">
    <source>
        <dbReference type="EMBL" id="KAL1406814.1"/>
    </source>
</evidence>
<organism evidence="2 3">
    <name type="scientific">Vanrija albida</name>
    <dbReference type="NCBI Taxonomy" id="181172"/>
    <lineage>
        <taxon>Eukaryota</taxon>
        <taxon>Fungi</taxon>
        <taxon>Dikarya</taxon>
        <taxon>Basidiomycota</taxon>
        <taxon>Agaricomycotina</taxon>
        <taxon>Tremellomycetes</taxon>
        <taxon>Trichosporonales</taxon>
        <taxon>Trichosporonaceae</taxon>
        <taxon>Vanrija</taxon>
    </lineage>
</organism>
<feature type="region of interest" description="Disordered" evidence="1">
    <location>
        <begin position="278"/>
        <end position="327"/>
    </location>
</feature>